<dbReference type="Pfam" id="PF20613">
    <property type="entry name" value="HipA_2"/>
    <property type="match status" value="1"/>
</dbReference>
<reference evidence="2 3" key="1">
    <citation type="submission" date="2018-04" db="EMBL/GenBank/DDBJ databases">
        <title>Novel Campyloabacter and Helicobacter Species and Strains.</title>
        <authorList>
            <person name="Mannion A.J."/>
            <person name="Shen Z."/>
            <person name="Fox J.G."/>
        </authorList>
    </citation>
    <scope>NUCLEOTIDE SEQUENCE [LARGE SCALE GENOMIC DNA]</scope>
    <source>
        <strain evidence="2 3">MIT 99-5101</strain>
    </source>
</reference>
<proteinExistence type="predicted"/>
<protein>
    <recommendedName>
        <fullName evidence="1">HipA-like kinase domain-containing protein</fullName>
    </recommendedName>
</protein>
<dbReference type="AlphaFoldDB" id="A0A3D8IH75"/>
<evidence type="ECO:0000259" key="1">
    <source>
        <dbReference type="Pfam" id="PF20613"/>
    </source>
</evidence>
<dbReference type="InterPro" id="IPR046748">
    <property type="entry name" value="HipA_2"/>
</dbReference>
<comment type="caution">
    <text evidence="2">The sequence shown here is derived from an EMBL/GenBank/DDBJ whole genome shotgun (WGS) entry which is preliminary data.</text>
</comment>
<keyword evidence="3" id="KW-1185">Reference proteome</keyword>
<dbReference type="EMBL" id="NXLS01000001">
    <property type="protein sequence ID" value="RDU64440.1"/>
    <property type="molecule type" value="Genomic_DNA"/>
</dbReference>
<accession>A0A3D8IH75</accession>
<evidence type="ECO:0000313" key="2">
    <source>
        <dbReference type="EMBL" id="RDU64440.1"/>
    </source>
</evidence>
<gene>
    <name evidence="2" type="ORF">CQA43_01150</name>
</gene>
<dbReference type="Proteomes" id="UP000256650">
    <property type="component" value="Unassembled WGS sequence"/>
</dbReference>
<sequence>MVERRLINKIQRVMGYGMTCPLHIVADDGKDYILKTRIKTFDSNDEPFTSSKELFAEIFSYLYLNALNASYIPKFCLLEVNDETLSLAQKFANSQDEREKQAYENLKVSKGLNLGVEFIPNASKSLPPRNFTQEFKRLTIHYDARLMNTDRSTENPNILKDSNEKYWLIDFGLALDSLYLFDDLKSKTKMFSPNEIYFDKCCFKDYLFNEIERKNIKHLRSKVDKVALNNIIQNICKITHLFEAKSQEKEYLAQIIAKREQSKRIFNA</sequence>
<organism evidence="2 3">
    <name type="scientific">Helicobacter ganmani</name>
    <dbReference type="NCBI Taxonomy" id="60246"/>
    <lineage>
        <taxon>Bacteria</taxon>
        <taxon>Pseudomonadati</taxon>
        <taxon>Campylobacterota</taxon>
        <taxon>Epsilonproteobacteria</taxon>
        <taxon>Campylobacterales</taxon>
        <taxon>Helicobacteraceae</taxon>
        <taxon>Helicobacter</taxon>
    </lineage>
</organism>
<name>A0A3D8IH75_9HELI</name>
<feature type="domain" description="HipA-like kinase" evidence="1">
    <location>
        <begin position="7"/>
        <end position="193"/>
    </location>
</feature>
<evidence type="ECO:0000313" key="3">
    <source>
        <dbReference type="Proteomes" id="UP000256650"/>
    </source>
</evidence>